<dbReference type="Gene3D" id="1.10.150.650">
    <property type="match status" value="1"/>
</dbReference>
<dbReference type="GO" id="GO:0004534">
    <property type="term" value="F:5'-3' RNA exonuclease activity"/>
    <property type="evidence" value="ECO:0007669"/>
    <property type="project" value="TreeGrafter"/>
</dbReference>
<dbReference type="GO" id="GO:0035312">
    <property type="term" value="F:5'-3' DNA exonuclease activity"/>
    <property type="evidence" value="ECO:0007669"/>
    <property type="project" value="TreeGrafter"/>
</dbReference>
<dbReference type="Pfam" id="PF02811">
    <property type="entry name" value="PHP"/>
    <property type="match status" value="1"/>
</dbReference>
<proteinExistence type="predicted"/>
<dbReference type="EMBL" id="CP054257">
    <property type="protein sequence ID" value="QTQ12446.1"/>
    <property type="molecule type" value="Genomic_DNA"/>
</dbReference>
<reference evidence="2" key="1">
    <citation type="submission" date="2020-05" db="EMBL/GenBank/DDBJ databases">
        <authorList>
            <person name="Zeng H."/>
            <person name="Chan Y.K."/>
            <person name="Watt R.M."/>
        </authorList>
    </citation>
    <scope>NUCLEOTIDE SEQUENCE</scope>
    <source>
        <strain evidence="2">ATCC 700773</strain>
    </source>
</reference>
<gene>
    <name evidence="2" type="ORF">HRI96_09715</name>
</gene>
<protein>
    <submittedName>
        <fullName evidence="2">PHP domain-containing protein</fullName>
    </submittedName>
</protein>
<dbReference type="InterPro" id="IPR052018">
    <property type="entry name" value="PHP_domain"/>
</dbReference>
<organism evidence="2 3">
    <name type="scientific">Treponema parvum</name>
    <dbReference type="NCBI Taxonomy" id="138851"/>
    <lineage>
        <taxon>Bacteria</taxon>
        <taxon>Pseudomonadati</taxon>
        <taxon>Spirochaetota</taxon>
        <taxon>Spirochaetia</taxon>
        <taxon>Spirochaetales</taxon>
        <taxon>Treponemataceae</taxon>
        <taxon>Treponema</taxon>
    </lineage>
</organism>
<dbReference type="AlphaFoldDB" id="A0A975F0R1"/>
<dbReference type="SUPFAM" id="SSF89550">
    <property type="entry name" value="PHP domain-like"/>
    <property type="match status" value="1"/>
</dbReference>
<name>A0A975F0R1_9SPIR</name>
<evidence type="ECO:0000313" key="2">
    <source>
        <dbReference type="EMBL" id="QTQ12446.1"/>
    </source>
</evidence>
<sequence length="286" mass="31859">MIDLHSHSTASDGQYSPSELIQKALSEGVRVLALTDHDTVAGHEEASEAAKKAGIVFIPGTELQIEWPTGEFHLLGLGIMPGSKKLSSIISYLQDERKRRNLLIVQKMRDGGVDITMDEMEELFAGQTVGRPHFADFLVLKKIVKTRQEAFDKYFARGRPWYIPRKGAGLQEAVEAILDASGVPVIAHPLSLYISWGKLENTLRGIYDSGVQGLEAWHPGVRVVDAERLEAIARKIGFFVTAGSDFHGEKVRAERRLGHTSGGKAIEDRFWTEELRPHLKNFTETF</sequence>
<dbReference type="Gene3D" id="3.20.20.140">
    <property type="entry name" value="Metal-dependent hydrolases"/>
    <property type="match status" value="1"/>
</dbReference>
<reference evidence="2" key="2">
    <citation type="journal article" date="2021" name="Microbiol. Resour. Announc.">
        <title>Complete Genome Sequences of Three Human Oral Treponema parvum Isolates.</title>
        <authorList>
            <person name="Zeng H."/>
            <person name="Watt R.M."/>
        </authorList>
    </citation>
    <scope>NUCLEOTIDE SEQUENCE</scope>
    <source>
        <strain evidence="2">ATCC 700773</strain>
    </source>
</reference>
<dbReference type="InterPro" id="IPR003141">
    <property type="entry name" value="Pol/His_phosphatase_N"/>
</dbReference>
<dbReference type="CDD" id="cd07438">
    <property type="entry name" value="PHP_HisPPase_AMP"/>
    <property type="match status" value="1"/>
</dbReference>
<dbReference type="SMART" id="SM00481">
    <property type="entry name" value="POLIIIAc"/>
    <property type="match status" value="1"/>
</dbReference>
<dbReference type="PANTHER" id="PTHR42924">
    <property type="entry name" value="EXONUCLEASE"/>
    <property type="match status" value="1"/>
</dbReference>
<accession>A0A975F0R1</accession>
<dbReference type="InterPro" id="IPR004013">
    <property type="entry name" value="PHP_dom"/>
</dbReference>
<evidence type="ECO:0000259" key="1">
    <source>
        <dbReference type="SMART" id="SM00481"/>
    </source>
</evidence>
<dbReference type="PANTHER" id="PTHR42924:SF3">
    <property type="entry name" value="POLYMERASE_HISTIDINOL PHOSPHATASE N-TERMINAL DOMAIN-CONTAINING PROTEIN"/>
    <property type="match status" value="1"/>
</dbReference>
<feature type="domain" description="Polymerase/histidinol phosphatase N-terminal" evidence="1">
    <location>
        <begin position="2"/>
        <end position="67"/>
    </location>
</feature>
<evidence type="ECO:0000313" key="3">
    <source>
        <dbReference type="Proteomes" id="UP000671995"/>
    </source>
</evidence>
<dbReference type="Proteomes" id="UP000671995">
    <property type="component" value="Chromosome"/>
</dbReference>
<dbReference type="RefSeq" id="WP_210117158.1">
    <property type="nucleotide sequence ID" value="NZ_CP054257.1"/>
</dbReference>
<dbReference type="InterPro" id="IPR016195">
    <property type="entry name" value="Pol/histidinol_Pase-like"/>
</dbReference>